<feature type="compositionally biased region" description="Low complexity" evidence="22">
    <location>
        <begin position="433"/>
        <end position="457"/>
    </location>
</feature>
<evidence type="ECO:0000256" key="19">
    <source>
        <dbReference type="ARBA" id="ARBA00044770"/>
    </source>
</evidence>
<accession>A0ABR9IHF1</accession>
<proteinExistence type="inferred from homology"/>
<keyword evidence="13" id="KW-0961">Cell wall biogenesis/degradation</keyword>
<keyword evidence="10 23" id="KW-1133">Transmembrane helix</keyword>
<dbReference type="Proteomes" id="UP000631670">
    <property type="component" value="Unassembled WGS sequence"/>
</dbReference>
<keyword evidence="5" id="KW-0328">Glycosyltransferase</keyword>
<keyword evidence="9" id="KW-0573">Peptidoglycan synthesis</keyword>
<comment type="pathway">
    <text evidence="2">Cell wall biogenesis; peptidoglycan biosynthesis.</text>
</comment>
<evidence type="ECO:0000256" key="5">
    <source>
        <dbReference type="ARBA" id="ARBA00022676"/>
    </source>
</evidence>
<evidence type="ECO:0000256" key="17">
    <source>
        <dbReference type="ARBA" id="ARBA00041185"/>
    </source>
</evidence>
<keyword evidence="11 23" id="KW-0472">Membrane</keyword>
<evidence type="ECO:0000313" key="24">
    <source>
        <dbReference type="EMBL" id="MBE1502618.1"/>
    </source>
</evidence>
<feature type="region of interest" description="Disordered" evidence="22">
    <location>
        <begin position="1"/>
        <end position="22"/>
    </location>
</feature>
<evidence type="ECO:0000256" key="8">
    <source>
        <dbReference type="ARBA" id="ARBA00022960"/>
    </source>
</evidence>
<feature type="transmembrane region" description="Helical" evidence="23">
    <location>
        <begin position="340"/>
        <end position="364"/>
    </location>
</feature>
<feature type="transmembrane region" description="Helical" evidence="23">
    <location>
        <begin position="376"/>
        <end position="395"/>
    </location>
</feature>
<comment type="caution">
    <text evidence="24">The sequence shown here is derived from an EMBL/GenBank/DDBJ whole genome shotgun (WGS) entry which is preliminary data.</text>
</comment>
<evidence type="ECO:0000256" key="14">
    <source>
        <dbReference type="ARBA" id="ARBA00032370"/>
    </source>
</evidence>
<protein>
    <recommendedName>
        <fullName evidence="17">Probable peptidoglycan glycosyltransferase FtsW</fullName>
        <ecNumber evidence="19">2.4.99.28</ecNumber>
    </recommendedName>
    <alternativeName>
        <fullName evidence="18">Cell division protein FtsW</fullName>
    </alternativeName>
    <alternativeName>
        <fullName evidence="15">Cell wall polymerase</fullName>
    </alternativeName>
    <alternativeName>
        <fullName evidence="14">Peptidoglycan polymerase</fullName>
    </alternativeName>
</protein>
<feature type="transmembrane region" description="Helical" evidence="23">
    <location>
        <begin position="114"/>
        <end position="134"/>
    </location>
</feature>
<comment type="similarity">
    <text evidence="16">Belongs to the SEDS family. FtsW subfamily.</text>
</comment>
<evidence type="ECO:0000256" key="18">
    <source>
        <dbReference type="ARBA" id="ARBA00041418"/>
    </source>
</evidence>
<evidence type="ECO:0000256" key="3">
    <source>
        <dbReference type="ARBA" id="ARBA00022475"/>
    </source>
</evidence>
<feature type="transmembrane region" description="Helical" evidence="23">
    <location>
        <begin position="227"/>
        <end position="247"/>
    </location>
</feature>
<evidence type="ECO:0000256" key="2">
    <source>
        <dbReference type="ARBA" id="ARBA00004752"/>
    </source>
</evidence>
<feature type="transmembrane region" description="Helical" evidence="23">
    <location>
        <begin position="154"/>
        <end position="173"/>
    </location>
</feature>
<keyword evidence="3" id="KW-1003">Cell membrane</keyword>
<evidence type="ECO:0000256" key="4">
    <source>
        <dbReference type="ARBA" id="ARBA00022618"/>
    </source>
</evidence>
<dbReference type="PANTHER" id="PTHR30474:SF2">
    <property type="entry name" value="PEPTIDOGLYCAN GLYCOSYLTRANSFERASE FTSW-RELATED"/>
    <property type="match status" value="1"/>
</dbReference>
<dbReference type="PANTHER" id="PTHR30474">
    <property type="entry name" value="CELL CYCLE PROTEIN"/>
    <property type="match status" value="1"/>
</dbReference>
<sequence length="506" mass="53755">MTVTEPKTPKPREAPKRPRRERKESGFVAFRTALTAWLSRPLASFHLVLALTGVLTVIGAVMVLSASSVASYNPKTGSGVYSLFIKHLVFVAIGAVVFWVGLRIKLERIRAMSATATVVCLGLLVLVLTPLGSTVNGSQGWFKLGDFTFQPVEAAKVALAFWGAHILVIKYNVIHQWRHLLVPVVPIALLMFALVMLQPDLGGTVTLAVVLLALLWFAGAPKRLFGVILAGGLAGVLVLAVIAPYRLDRVMSFLSPDADTTAEGFQANQAKLALADGGFFGKGLGQGASNWGYLPNVQNDFIFALIGEELGLIGCVVVLALFAGVAIVGLRIATRNIDPWIRIVAGTLTVFLVAQAGINIGYVVGLLPVTGVTLPLISYGGTSLVITMLIMGVLANAARHEPEAVAALRTQGPGKFGRLLRLPAPDPYRPPATRKGAARSGAKAARPAPRAARAAPAQERRRSVREPVRRSAARTSTTRTSTARGGAARTTASRGTRSTANRRGHW</sequence>
<evidence type="ECO:0000256" key="7">
    <source>
        <dbReference type="ARBA" id="ARBA00022692"/>
    </source>
</evidence>
<feature type="compositionally biased region" description="Low complexity" evidence="22">
    <location>
        <begin position="473"/>
        <end position="499"/>
    </location>
</feature>
<feature type="transmembrane region" description="Helical" evidence="23">
    <location>
        <begin position="180"/>
        <end position="197"/>
    </location>
</feature>
<feature type="transmembrane region" description="Helical" evidence="23">
    <location>
        <begin position="203"/>
        <end position="220"/>
    </location>
</feature>
<dbReference type="PROSITE" id="PS00428">
    <property type="entry name" value="FTSW_RODA_SPOVE"/>
    <property type="match status" value="1"/>
</dbReference>
<evidence type="ECO:0000256" key="21">
    <source>
        <dbReference type="ARBA" id="ARBA00049966"/>
    </source>
</evidence>
<evidence type="ECO:0000256" key="15">
    <source>
        <dbReference type="ARBA" id="ARBA00033270"/>
    </source>
</evidence>
<evidence type="ECO:0000256" key="1">
    <source>
        <dbReference type="ARBA" id="ARBA00004651"/>
    </source>
</evidence>
<feature type="transmembrane region" description="Helical" evidence="23">
    <location>
        <begin position="84"/>
        <end position="102"/>
    </location>
</feature>
<keyword evidence="25" id="KW-1185">Reference proteome</keyword>
<evidence type="ECO:0000256" key="12">
    <source>
        <dbReference type="ARBA" id="ARBA00023306"/>
    </source>
</evidence>
<keyword evidence="6" id="KW-0808">Transferase</keyword>
<dbReference type="NCBIfam" id="TIGR02614">
    <property type="entry name" value="ftsW"/>
    <property type="match status" value="1"/>
</dbReference>
<evidence type="ECO:0000256" key="22">
    <source>
        <dbReference type="SAM" id="MobiDB-lite"/>
    </source>
</evidence>
<feature type="transmembrane region" description="Helical" evidence="23">
    <location>
        <begin position="301"/>
        <end position="328"/>
    </location>
</feature>
<comment type="function">
    <text evidence="21">Peptidoglycan polymerase that is essential for cell division.</text>
</comment>
<keyword evidence="4 24" id="KW-0132">Cell division</keyword>
<dbReference type="EC" id="2.4.99.28" evidence="19"/>
<dbReference type="EMBL" id="JADBEG010000001">
    <property type="protein sequence ID" value="MBE1502618.1"/>
    <property type="molecule type" value="Genomic_DNA"/>
</dbReference>
<feature type="region of interest" description="Disordered" evidence="22">
    <location>
        <begin position="419"/>
        <end position="506"/>
    </location>
</feature>
<evidence type="ECO:0000256" key="16">
    <source>
        <dbReference type="ARBA" id="ARBA00038053"/>
    </source>
</evidence>
<evidence type="ECO:0000256" key="13">
    <source>
        <dbReference type="ARBA" id="ARBA00023316"/>
    </source>
</evidence>
<keyword evidence="12" id="KW-0131">Cell cycle</keyword>
<evidence type="ECO:0000256" key="9">
    <source>
        <dbReference type="ARBA" id="ARBA00022984"/>
    </source>
</evidence>
<comment type="catalytic activity">
    <reaction evidence="20">
        <text>[GlcNAc-(1-&gt;4)-Mur2Ac(oyl-L-Ala-gamma-D-Glu-L-Lys-D-Ala-D-Ala)](n)-di-trans,octa-cis-undecaprenyl diphosphate + beta-D-GlcNAc-(1-&gt;4)-Mur2Ac(oyl-L-Ala-gamma-D-Glu-L-Lys-D-Ala-D-Ala)-di-trans,octa-cis-undecaprenyl diphosphate = [GlcNAc-(1-&gt;4)-Mur2Ac(oyl-L-Ala-gamma-D-Glu-L-Lys-D-Ala-D-Ala)](n+1)-di-trans,octa-cis-undecaprenyl diphosphate + di-trans,octa-cis-undecaprenyl diphosphate + H(+)</text>
        <dbReference type="Rhea" id="RHEA:23708"/>
        <dbReference type="Rhea" id="RHEA-COMP:9602"/>
        <dbReference type="Rhea" id="RHEA-COMP:9603"/>
        <dbReference type="ChEBI" id="CHEBI:15378"/>
        <dbReference type="ChEBI" id="CHEBI:58405"/>
        <dbReference type="ChEBI" id="CHEBI:60033"/>
        <dbReference type="ChEBI" id="CHEBI:78435"/>
        <dbReference type="EC" id="2.4.99.28"/>
    </reaction>
</comment>
<keyword evidence="7 23" id="KW-0812">Transmembrane</keyword>
<organism evidence="24 25">
    <name type="scientific">Amycolatopsis lexingtonensis</name>
    <dbReference type="NCBI Taxonomy" id="218822"/>
    <lineage>
        <taxon>Bacteria</taxon>
        <taxon>Bacillati</taxon>
        <taxon>Actinomycetota</taxon>
        <taxon>Actinomycetes</taxon>
        <taxon>Pseudonocardiales</taxon>
        <taxon>Pseudonocardiaceae</taxon>
        <taxon>Amycolatopsis</taxon>
    </lineage>
</organism>
<dbReference type="InterPro" id="IPR018365">
    <property type="entry name" value="Cell_cycle_FtsW-rel_CS"/>
</dbReference>
<dbReference type="InterPro" id="IPR013437">
    <property type="entry name" value="FtsW"/>
</dbReference>
<feature type="compositionally biased region" description="Basic and acidic residues" evidence="22">
    <location>
        <begin position="458"/>
        <end position="469"/>
    </location>
</feature>
<evidence type="ECO:0000256" key="23">
    <source>
        <dbReference type="SAM" id="Phobius"/>
    </source>
</evidence>
<evidence type="ECO:0000313" key="25">
    <source>
        <dbReference type="Proteomes" id="UP000631670"/>
    </source>
</evidence>
<name>A0ABR9IHF1_9PSEU</name>
<evidence type="ECO:0000256" key="10">
    <source>
        <dbReference type="ARBA" id="ARBA00022989"/>
    </source>
</evidence>
<feature type="compositionally biased region" description="Basic and acidic residues" evidence="22">
    <location>
        <begin position="7"/>
        <end position="22"/>
    </location>
</feature>
<reference evidence="24 25" key="1">
    <citation type="submission" date="2020-10" db="EMBL/GenBank/DDBJ databases">
        <title>Sequencing the genomes of 1000 actinobacteria strains.</title>
        <authorList>
            <person name="Klenk H.-P."/>
        </authorList>
    </citation>
    <scope>NUCLEOTIDE SEQUENCE [LARGE SCALE GENOMIC DNA]</scope>
    <source>
        <strain evidence="24 25">DSM 44653</strain>
    </source>
</reference>
<dbReference type="Pfam" id="PF01098">
    <property type="entry name" value="FTSW_RODA_SPOVE"/>
    <property type="match status" value="1"/>
</dbReference>
<dbReference type="InterPro" id="IPR001182">
    <property type="entry name" value="FtsW/RodA"/>
</dbReference>
<feature type="transmembrane region" description="Helical" evidence="23">
    <location>
        <begin position="47"/>
        <end position="72"/>
    </location>
</feature>
<keyword evidence="8" id="KW-0133">Cell shape</keyword>
<dbReference type="GO" id="GO:0051301">
    <property type="term" value="P:cell division"/>
    <property type="evidence" value="ECO:0007669"/>
    <property type="project" value="UniProtKB-KW"/>
</dbReference>
<gene>
    <name evidence="24" type="ORF">H4696_009718</name>
</gene>
<comment type="subcellular location">
    <subcellularLocation>
        <location evidence="1">Cell membrane</location>
        <topology evidence="1">Multi-pass membrane protein</topology>
    </subcellularLocation>
</comment>
<evidence type="ECO:0000256" key="6">
    <source>
        <dbReference type="ARBA" id="ARBA00022679"/>
    </source>
</evidence>
<evidence type="ECO:0000256" key="20">
    <source>
        <dbReference type="ARBA" id="ARBA00049902"/>
    </source>
</evidence>
<evidence type="ECO:0000256" key="11">
    <source>
        <dbReference type="ARBA" id="ARBA00023136"/>
    </source>
</evidence>